<evidence type="ECO:0000256" key="9">
    <source>
        <dbReference type="ARBA" id="ARBA00023242"/>
    </source>
</evidence>
<dbReference type="Proteomes" id="UP000694546">
    <property type="component" value="Chromosome 11"/>
</dbReference>
<reference evidence="13" key="2">
    <citation type="submission" date="2025-09" db="UniProtKB">
        <authorList>
            <consortium name="Ensembl"/>
        </authorList>
    </citation>
    <scope>IDENTIFICATION</scope>
</reference>
<feature type="domain" description="C2H2-type" evidence="12">
    <location>
        <begin position="136"/>
        <end position="163"/>
    </location>
</feature>
<feature type="domain" description="C2H2-type" evidence="12">
    <location>
        <begin position="338"/>
        <end position="368"/>
    </location>
</feature>
<dbReference type="InterPro" id="IPR013087">
    <property type="entry name" value="Znf_C2H2_type"/>
</dbReference>
<dbReference type="Gene3D" id="3.30.160.60">
    <property type="entry name" value="Classic Zinc Finger"/>
    <property type="match status" value="7"/>
</dbReference>
<comment type="subcellular location">
    <subcellularLocation>
        <location evidence="1">Nucleus</location>
    </subcellularLocation>
</comment>
<name>A0A8C5CNZ2_GADMO</name>
<evidence type="ECO:0000256" key="4">
    <source>
        <dbReference type="ARBA" id="ARBA00022771"/>
    </source>
</evidence>
<keyword evidence="2" id="KW-0479">Metal-binding</keyword>
<feature type="domain" description="C2H2-type" evidence="12">
    <location>
        <begin position="438"/>
        <end position="460"/>
    </location>
</feature>
<dbReference type="InterPro" id="IPR036236">
    <property type="entry name" value="Znf_C2H2_sf"/>
</dbReference>
<keyword evidence="14" id="KW-1185">Reference proteome</keyword>
<reference evidence="13" key="1">
    <citation type="submission" date="2025-08" db="UniProtKB">
        <authorList>
            <consortium name="Ensembl"/>
        </authorList>
    </citation>
    <scope>IDENTIFICATION</scope>
</reference>
<keyword evidence="7" id="KW-0238">DNA-binding</keyword>
<sequence>SSPSLLHQHQYLHTGQKPFCCPECGKKFAFAQNLKAHYRQHRLSTTTYLVPPDKPSKQDPVPTTEPANGLGKENTGQSIKPRRVYNCPLCPLKFTIPANLRAHIKVKRNEHLQKHKDEKPFKSVPDQADGLEKKSLFCKDCGKWFKRMSSFISHQQNHPKRKPYPCLDCNLSYAHASGLYNHRKNCQAQNKEMDHASLNEKVFNPKKTLLGPKIYHCGQCGKGFWSSGAYSHHKQSPELCLDLRPGKSTSSWKSVLGRPRSIRKVACPVCGRKFRHNGIMKSHMRKHEDGNHKCDLCSRSFRLFSSLLRHQVVHTAHLIPPPIKSFQHQVEQVKKNTYSCPDCGKLFSRAKALQFHMRKNMLKCTSCPATFKSAVTFQDHIRECRKITTIGDAEVKRKGVKEEVTNSSKKEVILDEKKLGIRVASSKVNHSGPSDLKYKCKECERSFSVVGALNFHKRIHLQGHKSNAKTSLPLLPFYCSECGRRFSSNSALGTHKRWHTDKKFAGSLQKDDEPDIVSNRKIDEGPYHCTKCGKSFFYLCVLRRHQLYYPPCQTKSEPLIDSNINLDGNSKKSDAIYMPKNVCSSIGFD</sequence>
<keyword evidence="5" id="KW-0862">Zinc</keyword>
<evidence type="ECO:0000256" key="3">
    <source>
        <dbReference type="ARBA" id="ARBA00022737"/>
    </source>
</evidence>
<evidence type="ECO:0000256" key="8">
    <source>
        <dbReference type="ARBA" id="ARBA00023163"/>
    </source>
</evidence>
<organism evidence="13 14">
    <name type="scientific">Gadus morhua</name>
    <name type="common">Atlantic cod</name>
    <dbReference type="NCBI Taxonomy" id="8049"/>
    <lineage>
        <taxon>Eukaryota</taxon>
        <taxon>Metazoa</taxon>
        <taxon>Chordata</taxon>
        <taxon>Craniata</taxon>
        <taxon>Vertebrata</taxon>
        <taxon>Euteleostomi</taxon>
        <taxon>Actinopterygii</taxon>
        <taxon>Neopterygii</taxon>
        <taxon>Teleostei</taxon>
        <taxon>Neoteleostei</taxon>
        <taxon>Acanthomorphata</taxon>
        <taxon>Zeiogadaria</taxon>
        <taxon>Gadariae</taxon>
        <taxon>Gadiformes</taxon>
        <taxon>Gadoidei</taxon>
        <taxon>Gadidae</taxon>
        <taxon>Gadus</taxon>
    </lineage>
</organism>
<evidence type="ECO:0000313" key="13">
    <source>
        <dbReference type="Ensembl" id="ENSGMOP00000064111.1"/>
    </source>
</evidence>
<keyword evidence="9" id="KW-0539">Nucleus</keyword>
<accession>A0A8C5CNZ2</accession>
<dbReference type="Pfam" id="PF13912">
    <property type="entry name" value="zf-C2H2_6"/>
    <property type="match status" value="2"/>
</dbReference>
<keyword evidence="8" id="KW-0804">Transcription</keyword>
<feature type="domain" description="C2H2-type" evidence="12">
    <location>
        <begin position="19"/>
        <end position="46"/>
    </location>
</feature>
<evidence type="ECO:0000256" key="6">
    <source>
        <dbReference type="ARBA" id="ARBA00023015"/>
    </source>
</evidence>
<dbReference type="GO" id="GO:0008270">
    <property type="term" value="F:zinc ion binding"/>
    <property type="evidence" value="ECO:0007669"/>
    <property type="project" value="UniProtKB-KW"/>
</dbReference>
<feature type="domain" description="C2H2-type" evidence="12">
    <location>
        <begin position="527"/>
        <end position="558"/>
    </location>
</feature>
<dbReference type="GO" id="GO:0005634">
    <property type="term" value="C:nucleus"/>
    <property type="evidence" value="ECO:0007669"/>
    <property type="project" value="UniProtKB-SubCell"/>
</dbReference>
<evidence type="ECO:0000256" key="1">
    <source>
        <dbReference type="ARBA" id="ARBA00004123"/>
    </source>
</evidence>
<dbReference type="PANTHER" id="PTHR24379:SF133">
    <property type="entry name" value="ZFP617 PROTEIN-RELATED"/>
    <property type="match status" value="1"/>
</dbReference>
<keyword evidence="6" id="KW-0805">Transcription regulation</keyword>
<dbReference type="PROSITE" id="PS50157">
    <property type="entry name" value="ZINC_FINGER_C2H2_2"/>
    <property type="match status" value="10"/>
</dbReference>
<evidence type="ECO:0000256" key="5">
    <source>
        <dbReference type="ARBA" id="ARBA00022833"/>
    </source>
</evidence>
<dbReference type="SUPFAM" id="SSF57667">
    <property type="entry name" value="beta-beta-alpha zinc fingers"/>
    <property type="match status" value="6"/>
</dbReference>
<dbReference type="GO" id="GO:0000981">
    <property type="term" value="F:DNA-binding transcription factor activity, RNA polymerase II-specific"/>
    <property type="evidence" value="ECO:0007669"/>
    <property type="project" value="TreeGrafter"/>
</dbReference>
<feature type="domain" description="C2H2-type" evidence="12">
    <location>
        <begin position="85"/>
        <end position="120"/>
    </location>
</feature>
<dbReference type="Ensembl" id="ENSGMOT00000028661.1">
    <property type="protein sequence ID" value="ENSGMOP00000064111.1"/>
    <property type="gene ID" value="ENSGMOG00000034380.1"/>
</dbReference>
<proteinExistence type="predicted"/>
<evidence type="ECO:0000313" key="14">
    <source>
        <dbReference type="Proteomes" id="UP000694546"/>
    </source>
</evidence>
<feature type="domain" description="C2H2-type" evidence="12">
    <location>
        <begin position="265"/>
        <end position="292"/>
    </location>
</feature>
<feature type="domain" description="C2H2-type" evidence="12">
    <location>
        <begin position="292"/>
        <end position="319"/>
    </location>
</feature>
<evidence type="ECO:0000259" key="12">
    <source>
        <dbReference type="PROSITE" id="PS50157"/>
    </source>
</evidence>
<dbReference type="FunFam" id="3.30.160.60:FF:000322">
    <property type="entry name" value="GDNF-inducible zinc finger protein 1"/>
    <property type="match status" value="1"/>
</dbReference>
<dbReference type="PANTHER" id="PTHR24379">
    <property type="entry name" value="KRAB AND ZINC FINGER DOMAIN-CONTAINING"/>
    <property type="match status" value="1"/>
</dbReference>
<dbReference type="Pfam" id="PF00096">
    <property type="entry name" value="zf-C2H2"/>
    <property type="match status" value="4"/>
</dbReference>
<protein>
    <recommendedName>
        <fullName evidence="12">C2H2-type domain-containing protein</fullName>
    </recommendedName>
</protein>
<dbReference type="GO" id="GO:0000977">
    <property type="term" value="F:RNA polymerase II transcription regulatory region sequence-specific DNA binding"/>
    <property type="evidence" value="ECO:0007669"/>
    <property type="project" value="TreeGrafter"/>
</dbReference>
<feature type="region of interest" description="Disordered" evidence="11">
    <location>
        <begin position="45"/>
        <end position="77"/>
    </location>
</feature>
<evidence type="ECO:0000256" key="11">
    <source>
        <dbReference type="SAM" id="MobiDB-lite"/>
    </source>
</evidence>
<feature type="domain" description="C2H2-type" evidence="12">
    <location>
        <begin position="477"/>
        <end position="504"/>
    </location>
</feature>
<dbReference type="SMART" id="SM00355">
    <property type="entry name" value="ZnF_C2H2"/>
    <property type="match status" value="12"/>
</dbReference>
<keyword evidence="4 10" id="KW-0863">Zinc-finger</keyword>
<evidence type="ECO:0000256" key="2">
    <source>
        <dbReference type="ARBA" id="ARBA00022723"/>
    </source>
</evidence>
<dbReference type="PROSITE" id="PS00028">
    <property type="entry name" value="ZINC_FINGER_C2H2_1"/>
    <property type="match status" value="6"/>
</dbReference>
<dbReference type="GeneTree" id="ENSGT00940000166443"/>
<dbReference type="Pfam" id="PF12874">
    <property type="entry name" value="zf-met"/>
    <property type="match status" value="1"/>
</dbReference>
<evidence type="ECO:0000256" key="7">
    <source>
        <dbReference type="ARBA" id="ARBA00023125"/>
    </source>
</evidence>
<feature type="domain" description="C2H2-type" evidence="12">
    <location>
        <begin position="215"/>
        <end position="245"/>
    </location>
</feature>
<dbReference type="AlphaFoldDB" id="A0A8C5CNZ2"/>
<evidence type="ECO:0000256" key="10">
    <source>
        <dbReference type="PROSITE-ProRule" id="PRU00042"/>
    </source>
</evidence>
<keyword evidence="3" id="KW-0677">Repeat</keyword>
<dbReference type="FunFam" id="3.30.160.60:FF:002343">
    <property type="entry name" value="Zinc finger protein 33A"/>
    <property type="match status" value="1"/>
</dbReference>